<proteinExistence type="predicted"/>
<name>A0AAW8N6J0_PSEOX</name>
<gene>
    <name evidence="2" type="ORF">J2X12_000571</name>
</gene>
<evidence type="ECO:0008006" key="4">
    <source>
        <dbReference type="Google" id="ProtNLM"/>
    </source>
</evidence>
<feature type="transmembrane region" description="Helical" evidence="1">
    <location>
        <begin position="6"/>
        <end position="28"/>
    </location>
</feature>
<evidence type="ECO:0000256" key="1">
    <source>
        <dbReference type="SAM" id="Phobius"/>
    </source>
</evidence>
<keyword evidence="1" id="KW-0472">Membrane</keyword>
<evidence type="ECO:0000313" key="3">
    <source>
        <dbReference type="Proteomes" id="UP001262032"/>
    </source>
</evidence>
<accession>A0AAW8N6J0</accession>
<dbReference type="Proteomes" id="UP001262032">
    <property type="component" value="Unassembled WGS sequence"/>
</dbReference>
<evidence type="ECO:0000313" key="2">
    <source>
        <dbReference type="EMBL" id="MDR7162570.1"/>
    </source>
</evidence>
<dbReference type="EMBL" id="JAVDWN010000001">
    <property type="protein sequence ID" value="MDR7162570.1"/>
    <property type="molecule type" value="Genomic_DNA"/>
</dbReference>
<sequence>MTITEYVAALGGMLASLGGVGLLAAGLIRFRARH</sequence>
<keyword evidence="1" id="KW-0812">Transmembrane</keyword>
<organism evidence="2 3">
    <name type="scientific">Pseudarthrobacter oxydans</name>
    <name type="common">Arthrobacter oxydans</name>
    <dbReference type="NCBI Taxonomy" id="1671"/>
    <lineage>
        <taxon>Bacteria</taxon>
        <taxon>Bacillati</taxon>
        <taxon>Actinomycetota</taxon>
        <taxon>Actinomycetes</taxon>
        <taxon>Micrococcales</taxon>
        <taxon>Micrococcaceae</taxon>
        <taxon>Pseudarthrobacter</taxon>
    </lineage>
</organism>
<dbReference type="AlphaFoldDB" id="A0AAW8N6J0"/>
<comment type="caution">
    <text evidence="2">The sequence shown here is derived from an EMBL/GenBank/DDBJ whole genome shotgun (WGS) entry which is preliminary data.</text>
</comment>
<protein>
    <recommendedName>
        <fullName evidence="4">LPXTG cell wall anchor domain-containing protein</fullName>
    </recommendedName>
</protein>
<keyword evidence="1" id="KW-1133">Transmembrane helix</keyword>
<reference evidence="2" key="1">
    <citation type="submission" date="2023-07" db="EMBL/GenBank/DDBJ databases">
        <title>Sorghum-associated microbial communities from plants grown in Nebraska, USA.</title>
        <authorList>
            <person name="Schachtman D."/>
        </authorList>
    </citation>
    <scope>NUCLEOTIDE SEQUENCE</scope>
    <source>
        <strain evidence="2">BE261</strain>
    </source>
</reference>